<dbReference type="GO" id="GO:0022857">
    <property type="term" value="F:transmembrane transporter activity"/>
    <property type="evidence" value="ECO:0007669"/>
    <property type="project" value="InterPro"/>
</dbReference>
<dbReference type="PANTHER" id="PTHR23530">
    <property type="entry name" value="TRANSPORT PROTEIN-RELATED"/>
    <property type="match status" value="1"/>
</dbReference>
<dbReference type="InterPro" id="IPR005829">
    <property type="entry name" value="Sugar_transporter_CS"/>
</dbReference>
<feature type="transmembrane region" description="Helical" evidence="5">
    <location>
        <begin position="340"/>
        <end position="359"/>
    </location>
</feature>
<feature type="transmembrane region" description="Helical" evidence="5">
    <location>
        <begin position="281"/>
        <end position="298"/>
    </location>
</feature>
<dbReference type="Proteomes" id="UP000179069">
    <property type="component" value="Unassembled WGS sequence"/>
</dbReference>
<keyword evidence="2 5" id="KW-0812">Transmembrane</keyword>
<evidence type="ECO:0008006" key="8">
    <source>
        <dbReference type="Google" id="ProtNLM"/>
    </source>
</evidence>
<feature type="transmembrane region" description="Helical" evidence="5">
    <location>
        <begin position="47"/>
        <end position="69"/>
    </location>
</feature>
<dbReference type="Pfam" id="PF07690">
    <property type="entry name" value="MFS_1"/>
    <property type="match status" value="1"/>
</dbReference>
<accession>A0A1G1VP63</accession>
<name>A0A1G1VP63_9BACT</name>
<keyword evidence="3 5" id="KW-1133">Transmembrane helix</keyword>
<gene>
    <name evidence="6" type="ORF">A2785_04205</name>
</gene>
<dbReference type="EMBL" id="MHCI01000005">
    <property type="protein sequence ID" value="OGY17191.1"/>
    <property type="molecule type" value="Genomic_DNA"/>
</dbReference>
<sequence>MKDFSLSAERRNIFLFYLLTAVMNFWFIASNWIYFWTKYMTYGQLGWVDALGFGFALLLEVPSGAVADLIGRRKTILVGMLAGTVGVAIISFSGTLSGIFIGWLITQICYSFFSGAAEALAYDSLVDLHEEERFDAVITRSSEIEGYVTAMTILIGGFLYSVHFRLPHILWGSGFAIGAFASFFLFEPRVDSERFSFRKYFKQLFVGIKELTQTGLRQFIGFFFILVGVYYMYSWGFIRPALATSFGFFAKEQGLILPALILLGAIIVRSVPYLKRKISDIWGLVILSILMACGFFLAGLPIGYYGIFSMILIMIAGRLATPWISIIVNKRIDSKNRATTLSTVALLTKIPYVLVAVAAGKMIEEGKIGLFARSTGLVIFGVILLSMMIILLYRSHSKHAEAF</sequence>
<keyword evidence="4 5" id="KW-0472">Membrane</keyword>
<evidence type="ECO:0000256" key="3">
    <source>
        <dbReference type="ARBA" id="ARBA00022989"/>
    </source>
</evidence>
<evidence type="ECO:0000256" key="2">
    <source>
        <dbReference type="ARBA" id="ARBA00022692"/>
    </source>
</evidence>
<feature type="transmembrane region" description="Helical" evidence="5">
    <location>
        <begin position="304"/>
        <end position="328"/>
    </location>
</feature>
<reference evidence="6 7" key="1">
    <citation type="journal article" date="2016" name="Nat. Commun.">
        <title>Thousands of microbial genomes shed light on interconnected biogeochemical processes in an aquifer system.</title>
        <authorList>
            <person name="Anantharaman K."/>
            <person name="Brown C.T."/>
            <person name="Hug L.A."/>
            <person name="Sharon I."/>
            <person name="Castelle C.J."/>
            <person name="Probst A.J."/>
            <person name="Thomas B.C."/>
            <person name="Singh A."/>
            <person name="Wilkins M.J."/>
            <person name="Karaoz U."/>
            <person name="Brodie E.L."/>
            <person name="Williams K.H."/>
            <person name="Hubbard S.S."/>
            <person name="Banfield J.F."/>
        </authorList>
    </citation>
    <scope>NUCLEOTIDE SEQUENCE [LARGE SCALE GENOMIC DNA]</scope>
</reference>
<dbReference type="AlphaFoldDB" id="A0A1G1VP63"/>
<dbReference type="InterPro" id="IPR011701">
    <property type="entry name" value="MFS"/>
</dbReference>
<evidence type="ECO:0000313" key="6">
    <source>
        <dbReference type="EMBL" id="OGY17191.1"/>
    </source>
</evidence>
<dbReference type="InterPro" id="IPR053160">
    <property type="entry name" value="MFS_DHA3_Transporter"/>
</dbReference>
<protein>
    <recommendedName>
        <fullName evidence="8">Major facilitator superfamily (MFS) profile domain-containing protein</fullName>
    </recommendedName>
</protein>
<comment type="caution">
    <text evidence="6">The sequence shown here is derived from an EMBL/GenBank/DDBJ whole genome shotgun (WGS) entry which is preliminary data.</text>
</comment>
<feature type="transmembrane region" description="Helical" evidence="5">
    <location>
        <begin position="255"/>
        <end position="274"/>
    </location>
</feature>
<dbReference type="PANTHER" id="PTHR23530:SF1">
    <property type="entry name" value="PERMEASE, MAJOR FACILITATOR SUPERFAMILY-RELATED"/>
    <property type="match status" value="1"/>
</dbReference>
<evidence type="ECO:0000256" key="5">
    <source>
        <dbReference type="SAM" id="Phobius"/>
    </source>
</evidence>
<feature type="transmembrane region" description="Helical" evidence="5">
    <location>
        <begin position="12"/>
        <end position="35"/>
    </location>
</feature>
<evidence type="ECO:0000256" key="4">
    <source>
        <dbReference type="ARBA" id="ARBA00023136"/>
    </source>
</evidence>
<feature type="transmembrane region" description="Helical" evidence="5">
    <location>
        <begin position="219"/>
        <end position="235"/>
    </location>
</feature>
<feature type="transmembrane region" description="Helical" evidence="5">
    <location>
        <begin position="371"/>
        <end position="393"/>
    </location>
</feature>
<dbReference type="PROSITE" id="PS00216">
    <property type="entry name" value="SUGAR_TRANSPORT_1"/>
    <property type="match status" value="1"/>
</dbReference>
<feature type="transmembrane region" description="Helical" evidence="5">
    <location>
        <begin position="168"/>
        <end position="186"/>
    </location>
</feature>
<organism evidence="6 7">
    <name type="scientific">Candidatus Chisholmbacteria bacterium RIFCSPHIGHO2_01_FULL_49_18</name>
    <dbReference type="NCBI Taxonomy" id="1797590"/>
    <lineage>
        <taxon>Bacteria</taxon>
        <taxon>Candidatus Chisholmiibacteriota</taxon>
    </lineage>
</organism>
<proteinExistence type="predicted"/>
<comment type="subcellular location">
    <subcellularLocation>
        <location evidence="1">Membrane</location>
        <topology evidence="1">Multi-pass membrane protein</topology>
    </subcellularLocation>
</comment>
<dbReference type="SUPFAM" id="SSF103473">
    <property type="entry name" value="MFS general substrate transporter"/>
    <property type="match status" value="1"/>
</dbReference>
<dbReference type="GO" id="GO:0016020">
    <property type="term" value="C:membrane"/>
    <property type="evidence" value="ECO:0007669"/>
    <property type="project" value="UniProtKB-SubCell"/>
</dbReference>
<evidence type="ECO:0000313" key="7">
    <source>
        <dbReference type="Proteomes" id="UP000179069"/>
    </source>
</evidence>
<dbReference type="InterPro" id="IPR036259">
    <property type="entry name" value="MFS_trans_sf"/>
</dbReference>
<dbReference type="Gene3D" id="1.20.1250.20">
    <property type="entry name" value="MFS general substrate transporter like domains"/>
    <property type="match status" value="1"/>
</dbReference>
<feature type="transmembrane region" description="Helical" evidence="5">
    <location>
        <begin position="76"/>
        <end position="94"/>
    </location>
</feature>
<evidence type="ECO:0000256" key="1">
    <source>
        <dbReference type="ARBA" id="ARBA00004141"/>
    </source>
</evidence>